<protein>
    <submittedName>
        <fullName evidence="1">Uncharacterized protein</fullName>
    </submittedName>
</protein>
<dbReference type="AlphaFoldDB" id="A0A516SEY7"/>
<dbReference type="KEGG" id="cari:FNU76_10185"/>
<dbReference type="EMBL" id="CP041730">
    <property type="protein sequence ID" value="QDQ26702.1"/>
    <property type="molecule type" value="Genomic_DNA"/>
</dbReference>
<organism evidence="1 2">
    <name type="scientific">Chitinimonas arctica</name>
    <dbReference type="NCBI Taxonomy" id="2594795"/>
    <lineage>
        <taxon>Bacteria</taxon>
        <taxon>Pseudomonadati</taxon>
        <taxon>Pseudomonadota</taxon>
        <taxon>Betaproteobacteria</taxon>
        <taxon>Neisseriales</taxon>
        <taxon>Chitinibacteraceae</taxon>
        <taxon>Chitinimonas</taxon>
    </lineage>
</organism>
<dbReference type="InterPro" id="IPR056919">
    <property type="entry name" value="Phage_TAC_18"/>
</dbReference>
<dbReference type="Pfam" id="PF23812">
    <property type="entry name" value="Phage_TAC_18"/>
    <property type="match status" value="1"/>
</dbReference>
<name>A0A516SEY7_9NEIS</name>
<keyword evidence="2" id="KW-1185">Reference proteome</keyword>
<dbReference type="Proteomes" id="UP000317550">
    <property type="component" value="Chromosome"/>
</dbReference>
<gene>
    <name evidence="1" type="ORF">FNU76_10185</name>
</gene>
<dbReference type="OrthoDB" id="7451058at2"/>
<sequence>MQWQLDWGAYLPTLLEEEAESGETPQALLDMPPLDPDNARWYQAFNDLNPSRVAGFGPGSIPVSEILAYAQLLQVDDRDTLFRRIRACDHTWLQHAADQQKTDT</sequence>
<proteinExistence type="predicted"/>
<accession>A0A516SEY7</accession>
<evidence type="ECO:0000313" key="2">
    <source>
        <dbReference type="Proteomes" id="UP000317550"/>
    </source>
</evidence>
<dbReference type="RefSeq" id="WP_144278096.1">
    <property type="nucleotide sequence ID" value="NZ_CP041730.1"/>
</dbReference>
<reference evidence="2" key="1">
    <citation type="submission" date="2019-07" db="EMBL/GenBank/DDBJ databases">
        <title>Chitinimonas sp. nov., isolated from Ny-Alesund, arctica soil.</title>
        <authorList>
            <person name="Xu Q."/>
            <person name="Peng F."/>
        </authorList>
    </citation>
    <scope>NUCLEOTIDE SEQUENCE [LARGE SCALE GENOMIC DNA]</scope>
    <source>
        <strain evidence="2">R3-44</strain>
    </source>
</reference>
<evidence type="ECO:0000313" key="1">
    <source>
        <dbReference type="EMBL" id="QDQ26702.1"/>
    </source>
</evidence>